<sequence>MKWATRAGIHIDRAACAWLIRSFVDPKAEFIFVSDPAEAPSDATPFDMRGVELGHHHGDCSFETILSRYDLSTDPALSRIAEIVHEADLDDERFDAPEAPGLDVVLRGLSMIGDDEHTLSVTKPLFDGLYEYYRRATLLGREPA</sequence>
<protein>
    <submittedName>
        <fullName evidence="2">Chromate resistance protein</fullName>
    </submittedName>
</protein>
<evidence type="ECO:0000313" key="3">
    <source>
        <dbReference type="Proteomes" id="UP000586976"/>
    </source>
</evidence>
<organism evidence="2 3">
    <name type="scientific">Streptomyces himalayensis subsp. aureolus</name>
    <dbReference type="NCBI Taxonomy" id="2758039"/>
    <lineage>
        <taxon>Bacteria</taxon>
        <taxon>Bacillati</taxon>
        <taxon>Actinomycetota</taxon>
        <taxon>Actinomycetes</taxon>
        <taxon>Kitasatosporales</taxon>
        <taxon>Streptomycetaceae</taxon>
        <taxon>Streptomyces</taxon>
        <taxon>Streptomyces himalayensis</taxon>
    </lineage>
</organism>
<gene>
    <name evidence="2" type="ORF">H1V43_23645</name>
</gene>
<evidence type="ECO:0000259" key="1">
    <source>
        <dbReference type="Pfam" id="PF09828"/>
    </source>
</evidence>
<feature type="domain" description="ChrB C-terminal" evidence="1">
    <location>
        <begin position="3"/>
        <end position="132"/>
    </location>
</feature>
<dbReference type="Proteomes" id="UP000586976">
    <property type="component" value="Unassembled WGS sequence"/>
</dbReference>
<name>A0A7W2D461_9ACTN</name>
<dbReference type="EMBL" id="JACEQY010000028">
    <property type="protein sequence ID" value="MBA4864294.1"/>
    <property type="molecule type" value="Genomic_DNA"/>
</dbReference>
<dbReference type="RefSeq" id="WP_181865947.1">
    <property type="nucleotide sequence ID" value="NZ_JACEQY010000028.1"/>
</dbReference>
<dbReference type="InterPro" id="IPR018634">
    <property type="entry name" value="ChrB_C"/>
</dbReference>
<keyword evidence="3" id="KW-1185">Reference proteome</keyword>
<proteinExistence type="predicted"/>
<reference evidence="2 3" key="1">
    <citation type="submission" date="2020-07" db="EMBL/GenBank/DDBJ databases">
        <title>Streptomyces isolated from Indian soil.</title>
        <authorList>
            <person name="Mandal S."/>
            <person name="Maiti P.K."/>
        </authorList>
    </citation>
    <scope>NUCLEOTIDE SEQUENCE [LARGE SCALE GENOMIC DNA]</scope>
    <source>
        <strain evidence="2 3">PSKA54</strain>
    </source>
</reference>
<dbReference type="AlphaFoldDB" id="A0A7W2D461"/>
<evidence type="ECO:0000313" key="2">
    <source>
        <dbReference type="EMBL" id="MBA4864294.1"/>
    </source>
</evidence>
<dbReference type="Pfam" id="PF09828">
    <property type="entry name" value="ChrB_C"/>
    <property type="match status" value="1"/>
</dbReference>
<accession>A0A7W2D461</accession>
<comment type="caution">
    <text evidence="2">The sequence shown here is derived from an EMBL/GenBank/DDBJ whole genome shotgun (WGS) entry which is preliminary data.</text>
</comment>